<dbReference type="GO" id="GO:0004497">
    <property type="term" value="F:monooxygenase activity"/>
    <property type="evidence" value="ECO:0007669"/>
    <property type="project" value="UniProtKB-KW"/>
</dbReference>
<sequence length="76" mass="8341">MGSEAGGPRATAPGQQLRALFYVLPPGESSFRTVEEVPDYVEKGQDSCWSLHRALYIGRAVCEGPKSCLKHELISY</sequence>
<protein>
    <submittedName>
        <fullName evidence="1">Alkylglycerol monooxygenase</fullName>
    </submittedName>
</protein>
<gene>
    <name evidence="1" type="ORF">GRJ2_000922400</name>
</gene>
<name>A0ABC9WGF7_GRUJA</name>
<organism evidence="1 2">
    <name type="scientific">Grus japonensis</name>
    <name type="common">Japanese crane</name>
    <name type="synonym">Red-crowned crane</name>
    <dbReference type="NCBI Taxonomy" id="30415"/>
    <lineage>
        <taxon>Eukaryota</taxon>
        <taxon>Metazoa</taxon>
        <taxon>Chordata</taxon>
        <taxon>Craniata</taxon>
        <taxon>Vertebrata</taxon>
        <taxon>Euteleostomi</taxon>
        <taxon>Archelosauria</taxon>
        <taxon>Archosauria</taxon>
        <taxon>Dinosauria</taxon>
        <taxon>Saurischia</taxon>
        <taxon>Theropoda</taxon>
        <taxon>Coelurosauria</taxon>
        <taxon>Aves</taxon>
        <taxon>Neognathae</taxon>
        <taxon>Neoaves</taxon>
        <taxon>Gruiformes</taxon>
        <taxon>Gruidae</taxon>
        <taxon>Grus</taxon>
    </lineage>
</organism>
<keyword evidence="1" id="KW-0503">Monooxygenase</keyword>
<dbReference type="EMBL" id="BAAFJT010000002">
    <property type="protein sequence ID" value="GAB0184571.1"/>
    <property type="molecule type" value="Genomic_DNA"/>
</dbReference>
<comment type="caution">
    <text evidence="1">The sequence shown here is derived from an EMBL/GenBank/DDBJ whole genome shotgun (WGS) entry which is preliminary data.</text>
</comment>
<dbReference type="Proteomes" id="UP001623348">
    <property type="component" value="Unassembled WGS sequence"/>
</dbReference>
<keyword evidence="1" id="KW-0560">Oxidoreductase</keyword>
<dbReference type="AlphaFoldDB" id="A0ABC9WGF7"/>
<evidence type="ECO:0000313" key="2">
    <source>
        <dbReference type="Proteomes" id="UP001623348"/>
    </source>
</evidence>
<evidence type="ECO:0000313" key="1">
    <source>
        <dbReference type="EMBL" id="GAB0184571.1"/>
    </source>
</evidence>
<proteinExistence type="predicted"/>
<keyword evidence="2" id="KW-1185">Reference proteome</keyword>
<reference evidence="1 2" key="1">
    <citation type="submission" date="2024-06" db="EMBL/GenBank/DDBJ databases">
        <title>The draft genome of Grus japonensis, version 3.</title>
        <authorList>
            <person name="Nabeshima K."/>
            <person name="Suzuki S."/>
            <person name="Onuma M."/>
        </authorList>
    </citation>
    <scope>NUCLEOTIDE SEQUENCE [LARGE SCALE GENOMIC DNA]</scope>
    <source>
        <strain evidence="1 2">451A</strain>
    </source>
</reference>
<accession>A0ABC9WGF7</accession>